<dbReference type="SUPFAM" id="SSF55486">
    <property type="entry name" value="Metalloproteases ('zincins'), catalytic domain"/>
    <property type="match status" value="1"/>
</dbReference>
<feature type="non-terminal residue" evidence="3">
    <location>
        <position position="547"/>
    </location>
</feature>
<dbReference type="Proteomes" id="UP000272560">
    <property type="component" value="Unassembled WGS sequence"/>
</dbReference>
<accession>A0A3A5M8S3</accession>
<feature type="chain" id="PRO_5038983142" evidence="2">
    <location>
        <begin position="23"/>
        <end position="547"/>
    </location>
</feature>
<evidence type="ECO:0000313" key="3">
    <source>
        <dbReference type="EMBL" id="RJT73920.1"/>
    </source>
</evidence>
<dbReference type="AlphaFoldDB" id="A0A3A5M8S3"/>
<organism evidence="3 4">
    <name type="scientific">Arthrobacter cheniae</name>
    <dbReference type="NCBI Taxonomy" id="1258888"/>
    <lineage>
        <taxon>Bacteria</taxon>
        <taxon>Bacillati</taxon>
        <taxon>Actinomycetota</taxon>
        <taxon>Actinomycetes</taxon>
        <taxon>Micrococcales</taxon>
        <taxon>Micrococcaceae</taxon>
        <taxon>Arthrobacter</taxon>
    </lineage>
</organism>
<protein>
    <submittedName>
        <fullName evidence="3">Uncharacterized protein</fullName>
    </submittedName>
</protein>
<feature type="compositionally biased region" description="Polar residues" evidence="1">
    <location>
        <begin position="106"/>
        <end position="125"/>
    </location>
</feature>
<keyword evidence="2" id="KW-0732">Signal</keyword>
<reference evidence="3 4" key="1">
    <citation type="submission" date="2018-09" db="EMBL/GenBank/DDBJ databases">
        <title>Novel species of Arthrobacter.</title>
        <authorList>
            <person name="Liu Q."/>
            <person name="Xin Y.-H."/>
        </authorList>
    </citation>
    <scope>NUCLEOTIDE SEQUENCE [LARGE SCALE GENOMIC DNA]</scope>
    <source>
        <strain evidence="3 4">Hz2</strain>
    </source>
</reference>
<proteinExistence type="predicted"/>
<feature type="compositionally biased region" description="Polar residues" evidence="1">
    <location>
        <begin position="160"/>
        <end position="172"/>
    </location>
</feature>
<evidence type="ECO:0000256" key="2">
    <source>
        <dbReference type="SAM" id="SignalP"/>
    </source>
</evidence>
<comment type="caution">
    <text evidence="3">The sequence shown here is derived from an EMBL/GenBank/DDBJ whole genome shotgun (WGS) entry which is preliminary data.</text>
</comment>
<feature type="compositionally biased region" description="Low complexity" evidence="1">
    <location>
        <begin position="78"/>
        <end position="92"/>
    </location>
</feature>
<name>A0A3A5M8S3_9MICC</name>
<gene>
    <name evidence="3" type="ORF">D6T63_18830</name>
</gene>
<evidence type="ECO:0000256" key="1">
    <source>
        <dbReference type="SAM" id="MobiDB-lite"/>
    </source>
</evidence>
<evidence type="ECO:0000313" key="4">
    <source>
        <dbReference type="Proteomes" id="UP000272560"/>
    </source>
</evidence>
<sequence>MLKTTLASQALAVAALSFALLASSTGLGTTAVAAEQQTSDLVSTVSKVPTDDMEDDAVGELEGAPIELGYGSTEPAVAPEGGAFSSAPASPSDRQTDTASEEATAPSPSQDDTAPDQQDLTSQVPSLDWNPLLEPRLNARYGPHIETTNGESVLEGSSADRPTTQEAANNGTAAFGPREGKLNVKFVTVQLAGKTDADVSAINVSAAKESILASDAYWRAASNDRIGMSIGSTVLKHQSAARITDSYSSIMATVTRELNWQYRTNEALVIFVPHKDLSYGGSWGILGGGFTDGPMTGRVIMPYPSAVTKNVMTHEFGHVFGLHHANSLNCDSGRLDVGRSGASWTDPGCRTYEYGDTSDLMGYAQLSTPSINSMLWTYGGFGNGDEVLDAGVVTTARSFTLKPWSGNERQRAVRFTDPVSKETYFLELRLPIGNDAATAVNGNRGVKIVKEDILGWDDNASIALGRDSSFRGYQNGTLAWPAGSTFTTHTGTRVSVDYIGSAIAGVTVRPAASAVVVPVDKSLKVFSPGDFNGDGRADMVTRRTDGT</sequence>
<feature type="region of interest" description="Disordered" evidence="1">
    <location>
        <begin position="66"/>
        <end position="176"/>
    </location>
</feature>
<feature type="signal peptide" evidence="2">
    <location>
        <begin position="1"/>
        <end position="22"/>
    </location>
</feature>
<keyword evidence="4" id="KW-1185">Reference proteome</keyword>
<dbReference type="EMBL" id="QZVT01000031">
    <property type="protein sequence ID" value="RJT73920.1"/>
    <property type="molecule type" value="Genomic_DNA"/>
</dbReference>